<organism evidence="2 3">
    <name type="scientific">Trypanosoma theileri</name>
    <dbReference type="NCBI Taxonomy" id="67003"/>
    <lineage>
        <taxon>Eukaryota</taxon>
        <taxon>Discoba</taxon>
        <taxon>Euglenozoa</taxon>
        <taxon>Kinetoplastea</taxon>
        <taxon>Metakinetoplastina</taxon>
        <taxon>Trypanosomatida</taxon>
        <taxon>Trypanosomatidae</taxon>
        <taxon>Trypanosoma</taxon>
    </lineage>
</organism>
<name>A0A1X0NGQ9_9TRYP</name>
<accession>A0A1X0NGQ9</accession>
<gene>
    <name evidence="2" type="ORF">TM35_000541100</name>
</gene>
<feature type="compositionally biased region" description="Acidic residues" evidence="1">
    <location>
        <begin position="424"/>
        <end position="436"/>
    </location>
</feature>
<dbReference type="EMBL" id="NBCO01000054">
    <property type="protein sequence ID" value="ORC83886.1"/>
    <property type="molecule type" value="Genomic_DNA"/>
</dbReference>
<proteinExistence type="predicted"/>
<protein>
    <submittedName>
        <fullName evidence="2">Uncharacterized protein</fullName>
    </submittedName>
</protein>
<dbReference type="AlphaFoldDB" id="A0A1X0NGQ9"/>
<feature type="compositionally biased region" description="Acidic residues" evidence="1">
    <location>
        <begin position="350"/>
        <end position="364"/>
    </location>
</feature>
<dbReference type="Proteomes" id="UP000192257">
    <property type="component" value="Unassembled WGS sequence"/>
</dbReference>
<dbReference type="OrthoDB" id="263049at2759"/>
<feature type="compositionally biased region" description="Low complexity" evidence="1">
    <location>
        <begin position="365"/>
        <end position="385"/>
    </location>
</feature>
<sequence>MAPKKRLPRKTQTLIGQPNLEEAAAERIDAITAEPLHAKKYVEIMSPDGTLRLFYNTSTLIRIATDRGMFMQPPHFREPMTVSLQREVEDIEGRRFHFEKSNVILESNTDESAGGLHVLHRHVYFDQIMDEFYLLNPTELYVCPSCYLHWVSTRFLPHMDATRQRVDYIDDDPNPVLDPLDVLAHVQGSATAEVENNETNDNEGEEIERVPLTIPSANELPDWDSPLVHMVFRRAVDWRKHVRLHHNNTSTSAADYRLKAFLTEYISKYNRLSNEKQRRRGQSEGINITIGGPTLTVSRYWYVNARYNRLRYNRIVETVERAEPYIDDCVTRMAFNNEEVMNTFHSNDADSSESDFICDSESDDSSSSSNDDNGSQHNEGSPSSSEAEETEEVKRGRKRLRENTSSSNSNSSSSSSLEIMAGSDSDDSDSGGEGDASEQQRKLYKSGILAPHTGFYSDLSYEERCVINANSRRVFKPTSLYMPTVEEEESDDDEGQIDWSQFGGTIENATVYVRDMQQRQCASTAAQSNENRPKTSEANAPVSITAEISRTGDPKRSETAVSEVGRTERTASSNRQQQQQRLLLDDSD</sequence>
<dbReference type="VEuPathDB" id="TriTrypDB:TM35_000541100"/>
<keyword evidence="3" id="KW-1185">Reference proteome</keyword>
<comment type="caution">
    <text evidence="2">The sequence shown here is derived from an EMBL/GenBank/DDBJ whole genome shotgun (WGS) entry which is preliminary data.</text>
</comment>
<feature type="compositionally biased region" description="Low complexity" evidence="1">
    <location>
        <begin position="405"/>
        <end position="416"/>
    </location>
</feature>
<dbReference type="RefSeq" id="XP_028877952.1">
    <property type="nucleotide sequence ID" value="XM_029030735.1"/>
</dbReference>
<evidence type="ECO:0000313" key="3">
    <source>
        <dbReference type="Proteomes" id="UP000192257"/>
    </source>
</evidence>
<reference evidence="2 3" key="1">
    <citation type="submission" date="2017-03" db="EMBL/GenBank/DDBJ databases">
        <title>An alternative strategy for trypanosome survival in the mammalian bloodstream revealed through genome and transcriptome analysis of the ubiquitous bovine parasite Trypanosoma (Megatrypanum) theileri.</title>
        <authorList>
            <person name="Kelly S."/>
            <person name="Ivens A."/>
            <person name="Mott A."/>
            <person name="O'Neill E."/>
            <person name="Emms D."/>
            <person name="Macleod O."/>
            <person name="Voorheis P."/>
            <person name="Matthews J."/>
            <person name="Matthews K."/>
            <person name="Carrington M."/>
        </authorList>
    </citation>
    <scope>NUCLEOTIDE SEQUENCE [LARGE SCALE GENOMIC DNA]</scope>
    <source>
        <strain evidence="2">Edinburgh</strain>
    </source>
</reference>
<feature type="region of interest" description="Disordered" evidence="1">
    <location>
        <begin position="522"/>
        <end position="588"/>
    </location>
</feature>
<feature type="region of interest" description="Disordered" evidence="1">
    <location>
        <begin position="345"/>
        <end position="445"/>
    </location>
</feature>
<dbReference type="GeneID" id="39990515"/>
<evidence type="ECO:0000313" key="2">
    <source>
        <dbReference type="EMBL" id="ORC83886.1"/>
    </source>
</evidence>
<evidence type="ECO:0000256" key="1">
    <source>
        <dbReference type="SAM" id="MobiDB-lite"/>
    </source>
</evidence>